<reference evidence="2" key="1">
    <citation type="journal article" date="2023" name="Science">
        <title>Genome structures resolve the early diversification of teleost fishes.</title>
        <authorList>
            <person name="Parey E."/>
            <person name="Louis A."/>
            <person name="Montfort J."/>
            <person name="Bouchez O."/>
            <person name="Roques C."/>
            <person name="Iampietro C."/>
            <person name="Lluch J."/>
            <person name="Castinel A."/>
            <person name="Donnadieu C."/>
            <person name="Desvignes T."/>
            <person name="Floi Bucao C."/>
            <person name="Jouanno E."/>
            <person name="Wen M."/>
            <person name="Mejri S."/>
            <person name="Dirks R."/>
            <person name="Jansen H."/>
            <person name="Henkel C."/>
            <person name="Chen W.J."/>
            <person name="Zahm M."/>
            <person name="Cabau C."/>
            <person name="Klopp C."/>
            <person name="Thompson A.W."/>
            <person name="Robinson-Rechavi M."/>
            <person name="Braasch I."/>
            <person name="Lecointre G."/>
            <person name="Bobe J."/>
            <person name="Postlethwait J.H."/>
            <person name="Berthelot C."/>
            <person name="Roest Crollius H."/>
            <person name="Guiguen Y."/>
        </authorList>
    </citation>
    <scope>NUCLEOTIDE SEQUENCE</scope>
    <source>
        <strain evidence="2">NC1722</strain>
    </source>
</reference>
<evidence type="ECO:0000256" key="1">
    <source>
        <dbReference type="SAM" id="MobiDB-lite"/>
    </source>
</evidence>
<dbReference type="Proteomes" id="UP001221898">
    <property type="component" value="Unassembled WGS sequence"/>
</dbReference>
<organism evidence="2 3">
    <name type="scientific">Aldrovandia affinis</name>
    <dbReference type="NCBI Taxonomy" id="143900"/>
    <lineage>
        <taxon>Eukaryota</taxon>
        <taxon>Metazoa</taxon>
        <taxon>Chordata</taxon>
        <taxon>Craniata</taxon>
        <taxon>Vertebrata</taxon>
        <taxon>Euteleostomi</taxon>
        <taxon>Actinopterygii</taxon>
        <taxon>Neopterygii</taxon>
        <taxon>Teleostei</taxon>
        <taxon>Notacanthiformes</taxon>
        <taxon>Halosauridae</taxon>
        <taxon>Aldrovandia</taxon>
    </lineage>
</organism>
<keyword evidence="3" id="KW-1185">Reference proteome</keyword>
<feature type="compositionally biased region" description="Polar residues" evidence="1">
    <location>
        <begin position="1"/>
        <end position="13"/>
    </location>
</feature>
<dbReference type="AlphaFoldDB" id="A0AAD7S8S7"/>
<sequence>MSVSPNPCRTQANLRRDLPPPRPTPLSLRLTSLPSPLGCHPPPLEPPAATRFRSQLAARFHGPSRAGVCFTGTQRERGCYAPNAPASTDTGLHRGLARHFPRHALLLPSLSARRYETDVVHLGQTRETRSFARDVVAVEDGHVSSKFIS</sequence>
<name>A0AAD7S8S7_9TELE</name>
<evidence type="ECO:0000313" key="2">
    <source>
        <dbReference type="EMBL" id="KAJ8397893.1"/>
    </source>
</evidence>
<feature type="region of interest" description="Disordered" evidence="1">
    <location>
        <begin position="1"/>
        <end position="26"/>
    </location>
</feature>
<accession>A0AAD7S8S7</accession>
<protein>
    <submittedName>
        <fullName evidence="2">Uncharacterized protein</fullName>
    </submittedName>
</protein>
<comment type="caution">
    <text evidence="2">The sequence shown here is derived from an EMBL/GenBank/DDBJ whole genome shotgun (WGS) entry which is preliminary data.</text>
</comment>
<evidence type="ECO:0000313" key="3">
    <source>
        <dbReference type="Proteomes" id="UP001221898"/>
    </source>
</evidence>
<dbReference type="EMBL" id="JAINUG010000094">
    <property type="protein sequence ID" value="KAJ8397893.1"/>
    <property type="molecule type" value="Genomic_DNA"/>
</dbReference>
<proteinExistence type="predicted"/>
<gene>
    <name evidence="2" type="ORF">AAFF_G00432400</name>
</gene>